<evidence type="ECO:0000313" key="2">
    <source>
        <dbReference type="EMBL" id="RMY94356.1"/>
    </source>
</evidence>
<feature type="region of interest" description="Disordered" evidence="1">
    <location>
        <begin position="1"/>
        <end position="45"/>
    </location>
</feature>
<evidence type="ECO:0000256" key="1">
    <source>
        <dbReference type="SAM" id="MobiDB-lite"/>
    </source>
</evidence>
<feature type="compositionally biased region" description="Polar residues" evidence="1">
    <location>
        <begin position="34"/>
        <end position="45"/>
    </location>
</feature>
<protein>
    <submittedName>
        <fullName evidence="2">Uncharacterized protein</fullName>
    </submittedName>
</protein>
<accession>A0A3M7G0M5</accession>
<dbReference type="EMBL" id="QWIO01000518">
    <property type="protein sequence ID" value="RMY94356.1"/>
    <property type="molecule type" value="Genomic_DNA"/>
</dbReference>
<gene>
    <name evidence="2" type="ORF">D0864_05545</name>
</gene>
<proteinExistence type="predicted"/>
<sequence length="139" mass="15505">MFEDDCTELQSKLPARSASYGHKKHPFSSESEHSQYNNESRPLSSSTLFSRPKIFHREVSLYRGRIVPTTFAKSTSDPKLFQIGLAFTDMNSPKKLAASDYLRQRFNEDRPRLPASHTTMTLGIQGTGATLQALGGPQA</sequence>
<reference evidence="2 3" key="1">
    <citation type="journal article" date="2018" name="BMC Genomics">
        <title>Genomic evidence for intraspecific hybridization in a clonal and extremely halotolerant yeast.</title>
        <authorList>
            <person name="Gostincar C."/>
            <person name="Stajich J.E."/>
            <person name="Zupancic J."/>
            <person name="Zalar P."/>
            <person name="Gunde-Cimerman N."/>
        </authorList>
    </citation>
    <scope>NUCLEOTIDE SEQUENCE [LARGE SCALE GENOMIC DNA]</scope>
    <source>
        <strain evidence="2 3">EXF-10513</strain>
    </source>
</reference>
<dbReference type="Proteomes" id="UP000269539">
    <property type="component" value="Unassembled WGS sequence"/>
</dbReference>
<comment type="caution">
    <text evidence="2">The sequence shown here is derived from an EMBL/GenBank/DDBJ whole genome shotgun (WGS) entry which is preliminary data.</text>
</comment>
<evidence type="ECO:0000313" key="3">
    <source>
        <dbReference type="Proteomes" id="UP000269539"/>
    </source>
</evidence>
<name>A0A3M7G0M5_HORWE</name>
<organism evidence="2 3">
    <name type="scientific">Hortaea werneckii</name>
    <name type="common">Black yeast</name>
    <name type="synonym">Cladosporium werneckii</name>
    <dbReference type="NCBI Taxonomy" id="91943"/>
    <lineage>
        <taxon>Eukaryota</taxon>
        <taxon>Fungi</taxon>
        <taxon>Dikarya</taxon>
        <taxon>Ascomycota</taxon>
        <taxon>Pezizomycotina</taxon>
        <taxon>Dothideomycetes</taxon>
        <taxon>Dothideomycetidae</taxon>
        <taxon>Mycosphaerellales</taxon>
        <taxon>Teratosphaeriaceae</taxon>
        <taxon>Hortaea</taxon>
    </lineage>
</organism>
<dbReference type="AlphaFoldDB" id="A0A3M7G0M5"/>